<organism evidence="4 5">
    <name type="scientific">Marasmius tenuissimus</name>
    <dbReference type="NCBI Taxonomy" id="585030"/>
    <lineage>
        <taxon>Eukaryota</taxon>
        <taxon>Fungi</taxon>
        <taxon>Dikarya</taxon>
        <taxon>Basidiomycota</taxon>
        <taxon>Agaricomycotina</taxon>
        <taxon>Agaricomycetes</taxon>
        <taxon>Agaricomycetidae</taxon>
        <taxon>Agaricales</taxon>
        <taxon>Marasmiineae</taxon>
        <taxon>Marasmiaceae</taxon>
        <taxon>Marasmius</taxon>
    </lineage>
</organism>
<feature type="region of interest" description="Disordered" evidence="1">
    <location>
        <begin position="365"/>
        <end position="404"/>
    </location>
</feature>
<name>A0ABR2ZSB5_9AGAR</name>
<evidence type="ECO:0000259" key="2">
    <source>
        <dbReference type="Pfam" id="PF14033"/>
    </source>
</evidence>
<keyword evidence="5" id="KW-1185">Reference proteome</keyword>
<dbReference type="Pfam" id="PF21666">
    <property type="entry name" value="DUF4246_N"/>
    <property type="match status" value="1"/>
</dbReference>
<feature type="domain" description="DUF4246" evidence="3">
    <location>
        <begin position="23"/>
        <end position="103"/>
    </location>
</feature>
<evidence type="ECO:0000313" key="5">
    <source>
        <dbReference type="Proteomes" id="UP001437256"/>
    </source>
</evidence>
<evidence type="ECO:0000313" key="4">
    <source>
        <dbReference type="EMBL" id="KAL0064466.1"/>
    </source>
</evidence>
<gene>
    <name evidence="4" type="ORF">AAF712_008630</name>
</gene>
<feature type="compositionally biased region" description="Acidic residues" evidence="1">
    <location>
        <begin position="365"/>
        <end position="396"/>
    </location>
</feature>
<comment type="caution">
    <text evidence="4">The sequence shown here is derived from an EMBL/GenBank/DDBJ whole genome shotgun (WGS) entry which is preliminary data.</text>
</comment>
<protein>
    <submittedName>
        <fullName evidence="4">Uncharacterized protein</fullName>
    </submittedName>
</protein>
<feature type="compositionally biased region" description="Basic and acidic residues" evidence="1">
    <location>
        <begin position="1"/>
        <end position="10"/>
    </location>
</feature>
<feature type="domain" description="DUF4246" evidence="2">
    <location>
        <begin position="137"/>
        <end position="597"/>
    </location>
</feature>
<dbReference type="Pfam" id="PF14033">
    <property type="entry name" value="DUF4246"/>
    <property type="match status" value="1"/>
</dbReference>
<proteinExistence type="predicted"/>
<evidence type="ECO:0000259" key="3">
    <source>
        <dbReference type="Pfam" id="PF21666"/>
    </source>
</evidence>
<accession>A0ABR2ZSB5</accession>
<dbReference type="InterPro" id="IPR049192">
    <property type="entry name" value="DUF4246_C"/>
</dbReference>
<dbReference type="EMBL" id="JBBXMP010000062">
    <property type="protein sequence ID" value="KAL0064466.1"/>
    <property type="molecule type" value="Genomic_DNA"/>
</dbReference>
<feature type="region of interest" description="Disordered" evidence="1">
    <location>
        <begin position="1"/>
        <end position="21"/>
    </location>
</feature>
<dbReference type="PANTHER" id="PTHR33119">
    <property type="entry name" value="IFI3P"/>
    <property type="match status" value="1"/>
</dbReference>
<dbReference type="InterPro" id="IPR049207">
    <property type="entry name" value="DUF4246_N"/>
</dbReference>
<evidence type="ECO:0000256" key="1">
    <source>
        <dbReference type="SAM" id="MobiDB-lite"/>
    </source>
</evidence>
<sequence length="664" mass="75761">MNSSRLRDIPDPNPNEETTPLKLPGFGLAVNKMPIRDKFAGAKPGYPSAKKIFCFPNAMTSWCASNTTIRERTILAIINELSDKSEWERKVNDEAIVARWKTEALKREGVDCSEDIFDYVRAFFYLPTLTHFHNFIKCILELRAKAPRFLQTGRIAILDSEAAIVKSDIAIPESLTEDLKAAVSSLEDVPERDKDWHPGSNGKVLDLVHPSLYPLMYGRSRVFPFESRMALTPTECLQRHGEGVVIPKPSQNETSIQIPGGKGNRLPNGISRFDSRWQPDDSNLPVLGYWSDSYQWLPSKVAFRGDDEVEISSYVNNLHPRHTALYSVLEKIIARTIPLWDDCLSYFGFKEPQGRVPVLEIEWEYPEEEEDVEGDDGDDEDDSESSEASEENDSDESQSRARRILVQPSPINIERVPFRKHPAVLTHVNLRQDWKAEGLQIIVKLANIELRPEEGKTSHEGGTWHIEGQLNEHICASAIYYYDQSNITESRLAFRQLTKGYELEDIEYPQDDYEGIETLFGVKQQGPALQILGSVVTKEGRLVAFPNVLQHRVEPFGLVDAEKPGYRKILALFLVDPYIRTLSTANVPPQQKVWWADLVYKNESTRLSKLPVEVFDRVVEMTEDWPISLEEAKKVREELMAQRRHFVGKVNGDFEQQAFSFCEH</sequence>
<dbReference type="InterPro" id="IPR025340">
    <property type="entry name" value="DUF4246"/>
</dbReference>
<dbReference type="PANTHER" id="PTHR33119:SF1">
    <property type="entry name" value="FE2OG DIOXYGENASE DOMAIN-CONTAINING PROTEIN"/>
    <property type="match status" value="1"/>
</dbReference>
<reference evidence="4 5" key="1">
    <citation type="submission" date="2024-05" db="EMBL/GenBank/DDBJ databases">
        <title>A draft genome resource for the thread blight pathogen Marasmius tenuissimus strain MS-2.</title>
        <authorList>
            <person name="Yulfo-Soto G.E."/>
            <person name="Baruah I.K."/>
            <person name="Amoako-Attah I."/>
            <person name="Bukari Y."/>
            <person name="Meinhardt L.W."/>
            <person name="Bailey B.A."/>
            <person name="Cohen S.P."/>
        </authorList>
    </citation>
    <scope>NUCLEOTIDE SEQUENCE [LARGE SCALE GENOMIC DNA]</scope>
    <source>
        <strain evidence="4 5">MS-2</strain>
    </source>
</reference>
<dbReference type="Proteomes" id="UP001437256">
    <property type="component" value="Unassembled WGS sequence"/>
</dbReference>